<dbReference type="SUPFAM" id="SSF49493">
    <property type="entry name" value="HSP40/DnaJ peptide-binding domain"/>
    <property type="match status" value="2"/>
</dbReference>
<dbReference type="SUPFAM" id="SSF57938">
    <property type="entry name" value="DnaJ/Hsp40 cysteine-rich domain"/>
    <property type="match status" value="1"/>
</dbReference>
<dbReference type="Gene3D" id="2.60.260.20">
    <property type="entry name" value="Urease metallochaperone UreE, N-terminal domain"/>
    <property type="match status" value="2"/>
</dbReference>
<dbReference type="PANTHER" id="PTHR43096:SF36">
    <property type="entry name" value="CHAPERONE PROTEIN DNAJ 1, MITOCHONDRIAL"/>
    <property type="match status" value="1"/>
</dbReference>
<dbReference type="InterPro" id="IPR036410">
    <property type="entry name" value="HSP_DnaJ_Cys-rich_dom_sf"/>
</dbReference>
<reference evidence="2 3" key="1">
    <citation type="journal article" date="2014" name="Am. J. Bot.">
        <title>Genome assembly and annotation for red clover (Trifolium pratense; Fabaceae).</title>
        <authorList>
            <person name="Istvanek J."/>
            <person name="Jaros M."/>
            <person name="Krenek A."/>
            <person name="Repkova J."/>
        </authorList>
    </citation>
    <scope>NUCLEOTIDE SEQUENCE [LARGE SCALE GENOMIC DNA]</scope>
    <source>
        <strain evidence="3">cv. Tatra</strain>
        <tissue evidence="2">Young leaves</tissue>
    </source>
</reference>
<reference evidence="2 3" key="2">
    <citation type="journal article" date="2017" name="Front. Plant Sci.">
        <title>Gene Classification and Mining of Molecular Markers Useful in Red Clover (Trifolium pratense) Breeding.</title>
        <authorList>
            <person name="Istvanek J."/>
            <person name="Dluhosova J."/>
            <person name="Dluhos P."/>
            <person name="Patkova L."/>
            <person name="Nedelnik J."/>
            <person name="Repkova J."/>
        </authorList>
    </citation>
    <scope>NUCLEOTIDE SEQUENCE [LARGE SCALE GENOMIC DNA]</scope>
    <source>
        <strain evidence="3">cv. Tatra</strain>
        <tissue evidence="2">Young leaves</tissue>
    </source>
</reference>
<dbReference type="GO" id="GO:0051082">
    <property type="term" value="F:unfolded protein binding"/>
    <property type="evidence" value="ECO:0007669"/>
    <property type="project" value="InterPro"/>
</dbReference>
<dbReference type="EMBL" id="ASHM01023809">
    <property type="protein sequence ID" value="PNX71805.1"/>
    <property type="molecule type" value="Genomic_DNA"/>
</dbReference>
<comment type="caution">
    <text evidence="2">The sequence shown here is derived from an EMBL/GenBank/DDBJ whole genome shotgun (WGS) entry which is preliminary data.</text>
</comment>
<evidence type="ECO:0000313" key="3">
    <source>
        <dbReference type="Proteomes" id="UP000236291"/>
    </source>
</evidence>
<dbReference type="GO" id="GO:0042026">
    <property type="term" value="P:protein refolding"/>
    <property type="evidence" value="ECO:0007669"/>
    <property type="project" value="TreeGrafter"/>
</dbReference>
<dbReference type="AlphaFoldDB" id="A0A2K3KZT8"/>
<dbReference type="STRING" id="57577.A0A2K3KZT8"/>
<proteinExistence type="predicted"/>
<accession>A0A2K3KZT8</accession>
<feature type="non-terminal residue" evidence="2">
    <location>
        <position position="131"/>
    </location>
</feature>
<dbReference type="InterPro" id="IPR002939">
    <property type="entry name" value="DnaJ_C"/>
</dbReference>
<name>A0A2K3KZT8_TRIPR</name>
<dbReference type="InterPro" id="IPR008971">
    <property type="entry name" value="HSP40/DnaJ_pept-bd"/>
</dbReference>
<organism evidence="2 3">
    <name type="scientific">Trifolium pratense</name>
    <name type="common">Red clover</name>
    <dbReference type="NCBI Taxonomy" id="57577"/>
    <lineage>
        <taxon>Eukaryota</taxon>
        <taxon>Viridiplantae</taxon>
        <taxon>Streptophyta</taxon>
        <taxon>Embryophyta</taxon>
        <taxon>Tracheophyta</taxon>
        <taxon>Spermatophyta</taxon>
        <taxon>Magnoliopsida</taxon>
        <taxon>eudicotyledons</taxon>
        <taxon>Gunneridae</taxon>
        <taxon>Pentapetalae</taxon>
        <taxon>rosids</taxon>
        <taxon>fabids</taxon>
        <taxon>Fabales</taxon>
        <taxon>Fabaceae</taxon>
        <taxon>Papilionoideae</taxon>
        <taxon>50 kb inversion clade</taxon>
        <taxon>NPAAA clade</taxon>
        <taxon>Hologalegina</taxon>
        <taxon>IRL clade</taxon>
        <taxon>Trifolieae</taxon>
        <taxon>Trifolium</taxon>
    </lineage>
</organism>
<gene>
    <name evidence="2" type="ORF">L195_g027690</name>
</gene>
<dbReference type="GO" id="GO:0005737">
    <property type="term" value="C:cytoplasm"/>
    <property type="evidence" value="ECO:0007669"/>
    <property type="project" value="TreeGrafter"/>
</dbReference>
<feature type="domain" description="Chaperone DnaJ C-terminal" evidence="1">
    <location>
        <begin position="15"/>
        <end position="131"/>
    </location>
</feature>
<sequence length="131" mass="13715">MESRETEIEQTQVTIPPFTSTCITCKGSGRIIKEFCLSCGGSGVTEGIKEVKVTIPAGVDSGDTIHVPEGGNAAGSGGRHGIVYLVQKVVEDPVFARDGADIYVESNISFTQAILGGEVEVPTLSGKMQVK</sequence>
<dbReference type="CDD" id="cd10747">
    <property type="entry name" value="DnaJ_C"/>
    <property type="match status" value="1"/>
</dbReference>
<dbReference type="ExpressionAtlas" id="A0A2K3KZT8">
    <property type="expression patterns" value="baseline"/>
</dbReference>
<dbReference type="PANTHER" id="PTHR43096">
    <property type="entry name" value="DNAJ HOMOLOG 1, MITOCHONDRIAL-RELATED"/>
    <property type="match status" value="1"/>
</dbReference>
<dbReference type="Pfam" id="PF01556">
    <property type="entry name" value="DnaJ_C"/>
    <property type="match status" value="1"/>
</dbReference>
<evidence type="ECO:0000313" key="2">
    <source>
        <dbReference type="EMBL" id="PNX71805.1"/>
    </source>
</evidence>
<protein>
    <submittedName>
        <fullName evidence="2">Chaperone protein dnaJ mitochondrial-like</fullName>
    </submittedName>
</protein>
<dbReference type="Proteomes" id="UP000236291">
    <property type="component" value="Unassembled WGS sequence"/>
</dbReference>
<evidence type="ECO:0000259" key="1">
    <source>
        <dbReference type="Pfam" id="PF01556"/>
    </source>
</evidence>